<keyword evidence="8" id="KW-1185">Reference proteome</keyword>
<dbReference type="InterPro" id="IPR001841">
    <property type="entry name" value="Znf_RING"/>
</dbReference>
<keyword evidence="5" id="KW-0175">Coiled coil</keyword>
<dbReference type="Pfam" id="PF00097">
    <property type="entry name" value="zf-C3HC4"/>
    <property type="match status" value="1"/>
</dbReference>
<dbReference type="InterPro" id="IPR013083">
    <property type="entry name" value="Znf_RING/FYVE/PHD"/>
</dbReference>
<dbReference type="OMA" id="YASNWFS"/>
<keyword evidence="3" id="KW-0862">Zinc</keyword>
<feature type="domain" description="RING-type" evidence="6">
    <location>
        <begin position="18"/>
        <end position="58"/>
    </location>
</feature>
<accession>A0A8W8HY05</accession>
<protein>
    <recommendedName>
        <fullName evidence="6">RING-type domain-containing protein</fullName>
    </recommendedName>
</protein>
<keyword evidence="2 4" id="KW-0863">Zinc-finger</keyword>
<proteinExistence type="predicted"/>
<organism evidence="7 8">
    <name type="scientific">Magallana gigas</name>
    <name type="common">Pacific oyster</name>
    <name type="synonym">Crassostrea gigas</name>
    <dbReference type="NCBI Taxonomy" id="29159"/>
    <lineage>
        <taxon>Eukaryota</taxon>
        <taxon>Metazoa</taxon>
        <taxon>Spiralia</taxon>
        <taxon>Lophotrochozoa</taxon>
        <taxon>Mollusca</taxon>
        <taxon>Bivalvia</taxon>
        <taxon>Autobranchia</taxon>
        <taxon>Pteriomorphia</taxon>
        <taxon>Ostreida</taxon>
        <taxon>Ostreoidea</taxon>
        <taxon>Ostreidae</taxon>
        <taxon>Magallana</taxon>
    </lineage>
</organism>
<dbReference type="InterPro" id="IPR017907">
    <property type="entry name" value="Znf_RING_CS"/>
</dbReference>
<feature type="coiled-coil region" evidence="5">
    <location>
        <begin position="166"/>
        <end position="214"/>
    </location>
</feature>
<dbReference type="OrthoDB" id="1630758at2759"/>
<dbReference type="PANTHER" id="PTHR10131">
    <property type="entry name" value="TNF RECEPTOR ASSOCIATED FACTOR"/>
    <property type="match status" value="1"/>
</dbReference>
<keyword evidence="1" id="KW-0479">Metal-binding</keyword>
<evidence type="ECO:0000256" key="5">
    <source>
        <dbReference type="SAM" id="Coils"/>
    </source>
</evidence>
<evidence type="ECO:0000313" key="7">
    <source>
        <dbReference type="EnsemblMetazoa" id="G11624.1:cds"/>
    </source>
</evidence>
<dbReference type="SUPFAM" id="SSF57850">
    <property type="entry name" value="RING/U-box"/>
    <property type="match status" value="1"/>
</dbReference>
<evidence type="ECO:0000256" key="2">
    <source>
        <dbReference type="ARBA" id="ARBA00022771"/>
    </source>
</evidence>
<dbReference type="EnsemblMetazoa" id="G11624.1">
    <property type="protein sequence ID" value="G11624.1:cds"/>
    <property type="gene ID" value="G11624"/>
</dbReference>
<dbReference type="InterPro" id="IPR018957">
    <property type="entry name" value="Znf_C3HC4_RING-type"/>
</dbReference>
<dbReference type="SUPFAM" id="SSF49599">
    <property type="entry name" value="TRAF domain-like"/>
    <property type="match status" value="1"/>
</dbReference>
<name>A0A8W8HY05_MAGGI</name>
<evidence type="ECO:0000256" key="3">
    <source>
        <dbReference type="ARBA" id="ARBA00022833"/>
    </source>
</evidence>
<evidence type="ECO:0000259" key="6">
    <source>
        <dbReference type="PROSITE" id="PS50089"/>
    </source>
</evidence>
<evidence type="ECO:0000256" key="1">
    <source>
        <dbReference type="ARBA" id="ARBA00022723"/>
    </source>
</evidence>
<reference evidence="7" key="1">
    <citation type="submission" date="2022-08" db="UniProtKB">
        <authorList>
            <consortium name="EnsemblMetazoa"/>
        </authorList>
    </citation>
    <scope>IDENTIFICATION</scope>
    <source>
        <strain evidence="7">05x7-T-G4-1.051#20</strain>
    </source>
</reference>
<sequence>MGFSTHRFVGTVDPNLLCGICSSVIEDAVLTPCGHSFCYSCLETWMSKPRVNSCPECRHIMTLKEAKPVLCIRNLVNGFDVMCDNSERGCKVVVKLERLKPHLEVCGYTLVKCAGCSDMVSRSELANHQMTCDGIAASLKDENYDSYMYKSMAALTLENKATSIELSGLLAKISSLEFQLKTLKRDLQISESKNRVLEREYRKTKDELQQKRNEILDVQYAEFDPDYDYGYTPQSVAKLSLLIARFLLKKPSYVDSDKIFAAVKRSYDQYARCGSQYEHDVHMLVATAFASDWFSESQRINFHCWLQSIARHRQYSNSGMDSCEHRIYQ</sequence>
<dbReference type="PANTHER" id="PTHR10131:SF157">
    <property type="entry name" value="RECEPTOR-ASSOCIATED FACTOR, PUTATIVE-RELATED"/>
    <property type="match status" value="1"/>
</dbReference>
<dbReference type="GO" id="GO:0043122">
    <property type="term" value="P:regulation of canonical NF-kappaB signal transduction"/>
    <property type="evidence" value="ECO:0007669"/>
    <property type="project" value="TreeGrafter"/>
</dbReference>
<dbReference type="AlphaFoldDB" id="A0A8W8HY05"/>
<dbReference type="GO" id="GO:0008270">
    <property type="term" value="F:zinc ion binding"/>
    <property type="evidence" value="ECO:0007669"/>
    <property type="project" value="UniProtKB-KW"/>
</dbReference>
<evidence type="ECO:0000256" key="4">
    <source>
        <dbReference type="PROSITE-ProRule" id="PRU00175"/>
    </source>
</evidence>
<dbReference type="PROSITE" id="PS50089">
    <property type="entry name" value="ZF_RING_2"/>
    <property type="match status" value="1"/>
</dbReference>
<dbReference type="Proteomes" id="UP000005408">
    <property type="component" value="Unassembled WGS sequence"/>
</dbReference>
<evidence type="ECO:0000313" key="8">
    <source>
        <dbReference type="Proteomes" id="UP000005408"/>
    </source>
</evidence>
<dbReference type="SMART" id="SM00184">
    <property type="entry name" value="RING"/>
    <property type="match status" value="1"/>
</dbReference>
<dbReference type="Gene3D" id="3.30.40.10">
    <property type="entry name" value="Zinc/RING finger domain, C3HC4 (zinc finger)"/>
    <property type="match status" value="2"/>
</dbReference>
<dbReference type="PROSITE" id="PS00518">
    <property type="entry name" value="ZF_RING_1"/>
    <property type="match status" value="1"/>
</dbReference>